<organism evidence="2 3">
    <name type="scientific">Favolaschia claudopus</name>
    <dbReference type="NCBI Taxonomy" id="2862362"/>
    <lineage>
        <taxon>Eukaryota</taxon>
        <taxon>Fungi</taxon>
        <taxon>Dikarya</taxon>
        <taxon>Basidiomycota</taxon>
        <taxon>Agaricomycotina</taxon>
        <taxon>Agaricomycetes</taxon>
        <taxon>Agaricomycetidae</taxon>
        <taxon>Agaricales</taxon>
        <taxon>Marasmiineae</taxon>
        <taxon>Mycenaceae</taxon>
        <taxon>Favolaschia</taxon>
    </lineage>
</organism>
<protein>
    <submittedName>
        <fullName evidence="2">Uncharacterized protein</fullName>
    </submittedName>
</protein>
<reference evidence="2 3" key="1">
    <citation type="journal article" date="2024" name="J Genomics">
        <title>Draft genome sequencing and assembly of Favolaschia claudopus CIRM-BRFM 2984 isolated from oak limbs.</title>
        <authorList>
            <person name="Navarro D."/>
            <person name="Drula E."/>
            <person name="Chaduli D."/>
            <person name="Cazenave R."/>
            <person name="Ahrendt S."/>
            <person name="Wang J."/>
            <person name="Lipzen A."/>
            <person name="Daum C."/>
            <person name="Barry K."/>
            <person name="Grigoriev I.V."/>
            <person name="Favel A."/>
            <person name="Rosso M.N."/>
            <person name="Martin F."/>
        </authorList>
    </citation>
    <scope>NUCLEOTIDE SEQUENCE [LARGE SCALE GENOMIC DNA]</scope>
    <source>
        <strain evidence="2 3">CIRM-BRFM 2984</strain>
    </source>
</reference>
<accession>A0AAW0B5B2</accession>
<feature type="compositionally biased region" description="Polar residues" evidence="1">
    <location>
        <begin position="263"/>
        <end position="274"/>
    </location>
</feature>
<feature type="compositionally biased region" description="Pro residues" evidence="1">
    <location>
        <begin position="186"/>
        <end position="196"/>
    </location>
</feature>
<feature type="compositionally biased region" description="Low complexity" evidence="1">
    <location>
        <begin position="1"/>
        <end position="39"/>
    </location>
</feature>
<comment type="caution">
    <text evidence="2">The sequence shown here is derived from an EMBL/GenBank/DDBJ whole genome shotgun (WGS) entry which is preliminary data.</text>
</comment>
<evidence type="ECO:0000256" key="1">
    <source>
        <dbReference type="SAM" id="MobiDB-lite"/>
    </source>
</evidence>
<feature type="region of interest" description="Disordered" evidence="1">
    <location>
        <begin position="1"/>
        <end position="203"/>
    </location>
</feature>
<sequence>MPPAPSSSSSLAALLGRLRGGRTSSTASSVPALESTTPLAPAPGTPLSSGMPATPPAAYLPRTSLGDRPPGAAPPALLTGTSPSLSGSPRPSSLLNPPVGTITSMSMSSLTGPPSSPPSPPPPSIAPSLAASMSLAMPPGLSSLASATGRSSPLSPAPGMSSSPITVAAAPMTSPTATSPTTTPTTPTPHSPPPGLLRPSLSVFQYESSRTLDDHEDYSRPIGGRINVRMASDVTATSQASTAGENDTDESAVTAREAPSPTLAGQSPSGWREV</sequence>
<keyword evidence="3" id="KW-1185">Reference proteome</keyword>
<feature type="compositionally biased region" description="Polar residues" evidence="1">
    <location>
        <begin position="143"/>
        <end position="165"/>
    </location>
</feature>
<evidence type="ECO:0000313" key="3">
    <source>
        <dbReference type="Proteomes" id="UP001362999"/>
    </source>
</evidence>
<gene>
    <name evidence="2" type="ORF">R3P38DRAFT_2972776</name>
</gene>
<proteinExistence type="predicted"/>
<feature type="compositionally biased region" description="Low complexity" evidence="1">
    <location>
        <begin position="74"/>
        <end position="113"/>
    </location>
</feature>
<dbReference type="PRINTS" id="PR01217">
    <property type="entry name" value="PRICHEXTENSN"/>
</dbReference>
<dbReference type="AlphaFoldDB" id="A0AAW0B5B2"/>
<feature type="compositionally biased region" description="Low complexity" evidence="1">
    <location>
        <begin position="168"/>
        <end position="185"/>
    </location>
</feature>
<feature type="compositionally biased region" description="Polar residues" evidence="1">
    <location>
        <begin position="234"/>
        <end position="245"/>
    </location>
</feature>
<name>A0AAW0B5B2_9AGAR</name>
<feature type="compositionally biased region" description="Pro residues" evidence="1">
    <location>
        <begin position="114"/>
        <end position="125"/>
    </location>
</feature>
<feature type="compositionally biased region" description="Low complexity" evidence="1">
    <location>
        <begin position="126"/>
        <end position="139"/>
    </location>
</feature>
<dbReference type="EMBL" id="JAWWNJ010000042">
    <property type="protein sequence ID" value="KAK7020074.1"/>
    <property type="molecule type" value="Genomic_DNA"/>
</dbReference>
<feature type="region of interest" description="Disordered" evidence="1">
    <location>
        <begin position="230"/>
        <end position="274"/>
    </location>
</feature>
<evidence type="ECO:0000313" key="2">
    <source>
        <dbReference type="EMBL" id="KAK7020074.1"/>
    </source>
</evidence>
<dbReference type="Proteomes" id="UP001362999">
    <property type="component" value="Unassembled WGS sequence"/>
</dbReference>